<feature type="domain" description="Epoxide hydrolase N-terminal" evidence="4">
    <location>
        <begin position="37"/>
        <end position="146"/>
    </location>
</feature>
<keyword evidence="6" id="KW-1185">Reference proteome</keyword>
<accession>A0AAN8EDE8</accession>
<feature type="active site" description="Nucleophile" evidence="3">
    <location>
        <position position="214"/>
    </location>
</feature>
<protein>
    <recommendedName>
        <fullName evidence="4">Epoxide hydrolase N-terminal domain-containing protein</fullName>
    </recommendedName>
</protein>
<dbReference type="PRINTS" id="PR00412">
    <property type="entry name" value="EPOXHYDRLASE"/>
</dbReference>
<evidence type="ECO:0000256" key="2">
    <source>
        <dbReference type="ARBA" id="ARBA00022801"/>
    </source>
</evidence>
<dbReference type="InterPro" id="IPR010497">
    <property type="entry name" value="Epoxide_hydro_N"/>
</dbReference>
<evidence type="ECO:0000256" key="3">
    <source>
        <dbReference type="PIRSR" id="PIRSR001112-1"/>
    </source>
</evidence>
<dbReference type="InterPro" id="IPR000639">
    <property type="entry name" value="Epox_hydrolase-like"/>
</dbReference>
<dbReference type="Pfam" id="PF06441">
    <property type="entry name" value="EHN"/>
    <property type="match status" value="1"/>
</dbReference>
<dbReference type="AlphaFoldDB" id="A0AAN8EDE8"/>
<reference evidence="5 6" key="1">
    <citation type="submission" date="2022-12" db="EMBL/GenBank/DDBJ databases">
        <title>Genomic features and morphological characterization of a novel Knufia sp. strain isolated from spacecraft assembly facility.</title>
        <authorList>
            <person name="Teixeira M."/>
            <person name="Chander A.M."/>
            <person name="Stajich J.E."/>
            <person name="Venkateswaran K."/>
        </authorList>
    </citation>
    <scope>NUCLEOTIDE SEQUENCE [LARGE SCALE GENOMIC DNA]</scope>
    <source>
        <strain evidence="5 6">FJI-L2-BK-P2</strain>
    </source>
</reference>
<dbReference type="PANTHER" id="PTHR21661:SF39">
    <property type="entry name" value="HYDROLASE, PUTATIVE (AFU_ORTHOLOGUE AFUA_3G08960)-RELATED"/>
    <property type="match status" value="1"/>
</dbReference>
<dbReference type="PANTHER" id="PTHR21661">
    <property type="entry name" value="EPOXIDE HYDROLASE 1-RELATED"/>
    <property type="match status" value="1"/>
</dbReference>
<gene>
    <name evidence="5" type="ORF">OHC33_010242</name>
</gene>
<comment type="similarity">
    <text evidence="1">Belongs to the peptidase S33 family.</text>
</comment>
<dbReference type="GO" id="GO:0097176">
    <property type="term" value="P:epoxide metabolic process"/>
    <property type="evidence" value="ECO:0007669"/>
    <property type="project" value="TreeGrafter"/>
</dbReference>
<dbReference type="EMBL" id="JAKLMC020000043">
    <property type="protein sequence ID" value="KAK5948818.1"/>
    <property type="molecule type" value="Genomic_DNA"/>
</dbReference>
<dbReference type="PIRSF" id="PIRSF001112">
    <property type="entry name" value="Epoxide_hydrolase"/>
    <property type="match status" value="1"/>
</dbReference>
<name>A0AAN8EDE8_9EURO</name>
<comment type="caution">
    <text evidence="5">The sequence shown here is derived from an EMBL/GenBank/DDBJ whole genome shotgun (WGS) entry which is preliminary data.</text>
</comment>
<dbReference type="Proteomes" id="UP001316803">
    <property type="component" value="Unassembled WGS sequence"/>
</dbReference>
<feature type="active site" description="Proton donor" evidence="3">
    <location>
        <position position="337"/>
    </location>
</feature>
<evidence type="ECO:0000256" key="1">
    <source>
        <dbReference type="ARBA" id="ARBA00010088"/>
    </source>
</evidence>
<feature type="active site" description="Proton acceptor" evidence="3">
    <location>
        <position position="396"/>
    </location>
</feature>
<proteinExistence type="inferred from homology"/>
<organism evidence="5 6">
    <name type="scientific">Knufia fluminis</name>
    <dbReference type="NCBI Taxonomy" id="191047"/>
    <lineage>
        <taxon>Eukaryota</taxon>
        <taxon>Fungi</taxon>
        <taxon>Dikarya</taxon>
        <taxon>Ascomycota</taxon>
        <taxon>Pezizomycotina</taxon>
        <taxon>Eurotiomycetes</taxon>
        <taxon>Chaetothyriomycetidae</taxon>
        <taxon>Chaetothyriales</taxon>
        <taxon>Trichomeriaceae</taxon>
        <taxon>Knufia</taxon>
    </lineage>
</organism>
<evidence type="ECO:0000313" key="5">
    <source>
        <dbReference type="EMBL" id="KAK5948818.1"/>
    </source>
</evidence>
<keyword evidence="2" id="KW-0378">Hydrolase</keyword>
<dbReference type="GO" id="GO:0004301">
    <property type="term" value="F:epoxide hydrolase activity"/>
    <property type="evidence" value="ECO:0007669"/>
    <property type="project" value="TreeGrafter"/>
</dbReference>
<dbReference type="Gene3D" id="3.40.50.1820">
    <property type="entry name" value="alpha/beta hydrolase"/>
    <property type="match status" value="1"/>
</dbReference>
<sequence length="420" mass="47715">MPVSTARLQSLQAHLGSPKASKMPYEIVPSKASLKPEKFTAHVSDEELNDFKQLLKLSKIGPKTYENQDNDFNRYLGIKREWLSDAKKHWETSYDWRKTEERINSFPNFTVKIEDIDVHFMALFSKKADAVPITFLHGWPGSFLEFLSVCDVFRQKYSEGDLPVHIIVPSLPGYGYSSGPPLDRDYTVFDLARIIDQLMKGLGFEDGYISQGGDIGSMVSRVLGGKYNACKAVHLNFCIGAPKPNPDNPLEGLSDVEKRGLARANDFNTLGSAYARMHGTRPATIGLVLSSSPLALLAWIGEKFQVWTDTDPTLDEILDSVSLYWFTESFPRAIFPYREFQTPEATPVHSDPELMIRSPKYLGYSYYPMELAPMPKSWVKKTGDLVWYREHTEGGHFAAMEKPKLFAQDMEDFIREVWKK</sequence>
<dbReference type="SUPFAM" id="SSF53474">
    <property type="entry name" value="alpha/beta-Hydrolases"/>
    <property type="match status" value="1"/>
</dbReference>
<evidence type="ECO:0000259" key="4">
    <source>
        <dbReference type="Pfam" id="PF06441"/>
    </source>
</evidence>
<dbReference type="InterPro" id="IPR016292">
    <property type="entry name" value="Epoxide_hydrolase"/>
</dbReference>
<dbReference type="InterPro" id="IPR029058">
    <property type="entry name" value="AB_hydrolase_fold"/>
</dbReference>
<evidence type="ECO:0000313" key="6">
    <source>
        <dbReference type="Proteomes" id="UP001316803"/>
    </source>
</evidence>